<dbReference type="PANTHER" id="PTHR32234:SF3">
    <property type="entry name" value="SUPPRESSION OF COPPER SENSITIVITY PROTEIN"/>
    <property type="match status" value="1"/>
</dbReference>
<feature type="transmembrane region" description="Helical" evidence="6">
    <location>
        <begin position="453"/>
        <end position="474"/>
    </location>
</feature>
<dbReference type="SUPFAM" id="SSF52833">
    <property type="entry name" value="Thioredoxin-like"/>
    <property type="match status" value="1"/>
</dbReference>
<dbReference type="OrthoDB" id="9811036at2"/>
<dbReference type="InterPro" id="IPR028250">
    <property type="entry name" value="DsbDN"/>
</dbReference>
<dbReference type="Pfam" id="PF13899">
    <property type="entry name" value="Thioredoxin_7"/>
    <property type="match status" value="1"/>
</dbReference>
<reference evidence="10 11" key="1">
    <citation type="submission" date="2019-07" db="EMBL/GenBank/DDBJ databases">
        <title>Whole genome shotgun sequence of Reyranella soli NBRC 108950.</title>
        <authorList>
            <person name="Hosoyama A."/>
            <person name="Uohara A."/>
            <person name="Ohji S."/>
            <person name="Ichikawa N."/>
        </authorList>
    </citation>
    <scope>NUCLEOTIDE SEQUENCE [LARGE SCALE GENOMIC DNA]</scope>
    <source>
        <strain evidence="10 11">NBRC 108950</strain>
    </source>
</reference>
<evidence type="ECO:0000256" key="6">
    <source>
        <dbReference type="SAM" id="Phobius"/>
    </source>
</evidence>
<dbReference type="PANTHER" id="PTHR32234">
    <property type="entry name" value="THIOL:DISULFIDE INTERCHANGE PROTEIN DSBD"/>
    <property type="match status" value="1"/>
</dbReference>
<evidence type="ECO:0000259" key="9">
    <source>
        <dbReference type="Pfam" id="PF11412"/>
    </source>
</evidence>
<dbReference type="AlphaFoldDB" id="A0A512NN49"/>
<feature type="domain" description="Thiol:disulfide interchange protein DsbD N-terminal" evidence="9">
    <location>
        <begin position="33"/>
        <end position="149"/>
    </location>
</feature>
<protein>
    <submittedName>
        <fullName evidence="10">Thiol:disulfide interchange protein DsbD</fullName>
    </submittedName>
</protein>
<keyword evidence="11" id="KW-1185">Reference proteome</keyword>
<dbReference type="InterPro" id="IPR036249">
    <property type="entry name" value="Thioredoxin-like_sf"/>
</dbReference>
<dbReference type="GO" id="GO:0017004">
    <property type="term" value="P:cytochrome complex assembly"/>
    <property type="evidence" value="ECO:0007669"/>
    <property type="project" value="UniProtKB-KW"/>
</dbReference>
<feature type="transmembrane region" description="Helical" evidence="6">
    <location>
        <begin position="519"/>
        <end position="537"/>
    </location>
</feature>
<dbReference type="CDD" id="cd02953">
    <property type="entry name" value="DsbDgamma"/>
    <property type="match status" value="1"/>
</dbReference>
<comment type="subcellular location">
    <subcellularLocation>
        <location evidence="1">Membrane</location>
        <topology evidence="1">Multi-pass membrane protein</topology>
    </subcellularLocation>
</comment>
<keyword evidence="4 6" id="KW-1133">Transmembrane helix</keyword>
<feature type="chain" id="PRO_5021819935" evidence="7">
    <location>
        <begin position="19"/>
        <end position="706"/>
    </location>
</feature>
<evidence type="ECO:0000256" key="4">
    <source>
        <dbReference type="ARBA" id="ARBA00022989"/>
    </source>
</evidence>
<proteinExistence type="predicted"/>
<dbReference type="GO" id="GO:0015035">
    <property type="term" value="F:protein-disulfide reductase activity"/>
    <property type="evidence" value="ECO:0007669"/>
    <property type="project" value="TreeGrafter"/>
</dbReference>
<dbReference type="Proteomes" id="UP000321058">
    <property type="component" value="Unassembled WGS sequence"/>
</dbReference>
<evidence type="ECO:0000256" key="1">
    <source>
        <dbReference type="ARBA" id="ARBA00004141"/>
    </source>
</evidence>
<name>A0A512NN49_9HYPH</name>
<evidence type="ECO:0000256" key="2">
    <source>
        <dbReference type="ARBA" id="ARBA00022692"/>
    </source>
</evidence>
<feature type="transmembrane region" description="Helical" evidence="6">
    <location>
        <begin position="297"/>
        <end position="319"/>
    </location>
</feature>
<dbReference type="GO" id="GO:0016020">
    <property type="term" value="C:membrane"/>
    <property type="evidence" value="ECO:0007669"/>
    <property type="project" value="UniProtKB-SubCell"/>
</dbReference>
<evidence type="ECO:0000256" key="5">
    <source>
        <dbReference type="ARBA" id="ARBA00023136"/>
    </source>
</evidence>
<accession>A0A512NN49</accession>
<keyword evidence="5 6" id="KW-0472">Membrane</keyword>
<feature type="domain" description="Cytochrome C biogenesis protein transmembrane" evidence="8">
    <location>
        <begin position="298"/>
        <end position="508"/>
    </location>
</feature>
<dbReference type="Gene3D" id="3.40.30.10">
    <property type="entry name" value="Glutaredoxin"/>
    <property type="match status" value="1"/>
</dbReference>
<evidence type="ECO:0000259" key="8">
    <source>
        <dbReference type="Pfam" id="PF02683"/>
    </source>
</evidence>
<evidence type="ECO:0000256" key="3">
    <source>
        <dbReference type="ARBA" id="ARBA00022748"/>
    </source>
</evidence>
<keyword evidence="7" id="KW-0732">Signal</keyword>
<dbReference type="InterPro" id="IPR035671">
    <property type="entry name" value="DsbD_gamma"/>
</dbReference>
<comment type="caution">
    <text evidence="10">The sequence shown here is derived from an EMBL/GenBank/DDBJ whole genome shotgun (WGS) entry which is preliminary data.</text>
</comment>
<dbReference type="GO" id="GO:0045454">
    <property type="term" value="P:cell redox homeostasis"/>
    <property type="evidence" value="ECO:0007669"/>
    <property type="project" value="TreeGrafter"/>
</dbReference>
<evidence type="ECO:0000256" key="7">
    <source>
        <dbReference type="SAM" id="SignalP"/>
    </source>
</evidence>
<evidence type="ECO:0000313" key="11">
    <source>
        <dbReference type="Proteomes" id="UP000321058"/>
    </source>
</evidence>
<feature type="signal peptide" evidence="7">
    <location>
        <begin position="1"/>
        <end position="18"/>
    </location>
</feature>
<keyword evidence="3" id="KW-0201">Cytochrome c-type biogenesis</keyword>
<evidence type="ECO:0000313" key="10">
    <source>
        <dbReference type="EMBL" id="GEP60373.1"/>
    </source>
</evidence>
<dbReference type="EMBL" id="BKAJ01000160">
    <property type="protein sequence ID" value="GEP60373.1"/>
    <property type="molecule type" value="Genomic_DNA"/>
</dbReference>
<dbReference type="Pfam" id="PF02683">
    <property type="entry name" value="DsbD_TM"/>
    <property type="match status" value="1"/>
</dbReference>
<sequence length="706" mass="74746">MKRLLALLLALIAFPAFGQSVVQTENVRAELLADVSAVKPGEPFWVGLRQTIRPKWHTYWKNPGDSGLPTEIAWKLPEGAKADPIVWPRPHLFDLSGVINYGFKDEATLLVRITPPANASGDFKLAAEANWLVCEDVCIPEDAKLELTLPVTATGAPAPPATRAIFDKARQLVPMQSPWPARYGVSKSGDPTLVVEAKGLKADTIRDVYFFPADWGPVASMAKQTASIGAEGIRIPLKRGDAKAALPADLSGTLTLTEKTAGGDVQQAFDVTAKLDPGFVPTASLAAAGEQLSLVEALLFAVLGGLILNLMPCVFPVLAMKAAAFARLAGHERSAMRRDGVAYTLGVLVSFAIMAAAVIAIRASVGDVSWGFQFQSPVFSLLIAYLFFVVGLNLSGVFEFSSRFAGVGQGLAARGGTAGAFFTGVLAVIVATPCTAPFMAAALGFALSQPAPQTVAVLLALGLGLALPYLVLSMTPALQRLMPRPGPWMDRLRQFLAFPMYASAVWMIWVLTQQTGADGVIYALGGMILIAFAIWLLKLGSGASAATWVRRGLAAVAVLLAFAAALKLEDGPATAASASGGPAAGVNFDGWERFSRARMNEAVAAGKPVFVDFTAAWCITCLVNERVALETQAVRNAFEQAGVVKLKGDWTNRDPEITSSLKELGRAGVPLYLFWAPGAAQPKILPQVLTESLILSELAALPQAKR</sequence>
<dbReference type="InterPro" id="IPR003834">
    <property type="entry name" value="Cyt_c_assmbl_TM_dom"/>
</dbReference>
<organism evidence="10 11">
    <name type="scientific">Reyranella soli</name>
    <dbReference type="NCBI Taxonomy" id="1230389"/>
    <lineage>
        <taxon>Bacteria</taxon>
        <taxon>Pseudomonadati</taxon>
        <taxon>Pseudomonadota</taxon>
        <taxon>Alphaproteobacteria</taxon>
        <taxon>Hyphomicrobiales</taxon>
        <taxon>Reyranellaceae</taxon>
        <taxon>Reyranella</taxon>
    </lineage>
</organism>
<feature type="transmembrane region" description="Helical" evidence="6">
    <location>
        <begin position="340"/>
        <end position="365"/>
    </location>
</feature>
<feature type="transmembrane region" description="Helical" evidence="6">
    <location>
        <begin position="549"/>
        <end position="568"/>
    </location>
</feature>
<feature type="transmembrane region" description="Helical" evidence="6">
    <location>
        <begin position="419"/>
        <end position="447"/>
    </location>
</feature>
<keyword evidence="2 6" id="KW-0812">Transmembrane</keyword>
<dbReference type="Pfam" id="PF11412">
    <property type="entry name" value="DsbD_N"/>
    <property type="match status" value="1"/>
</dbReference>
<feature type="transmembrane region" description="Helical" evidence="6">
    <location>
        <begin position="377"/>
        <end position="398"/>
    </location>
</feature>
<gene>
    <name evidence="10" type="ORF">RSO01_75390</name>
</gene>
<feature type="transmembrane region" description="Helical" evidence="6">
    <location>
        <begin position="495"/>
        <end position="513"/>
    </location>
</feature>
<dbReference type="RefSeq" id="WP_147155721.1">
    <property type="nucleotide sequence ID" value="NZ_BKAJ01000160.1"/>
</dbReference>